<feature type="non-terminal residue" evidence="2">
    <location>
        <position position="1"/>
    </location>
</feature>
<proteinExistence type="predicted"/>
<dbReference type="SUPFAM" id="SSF55729">
    <property type="entry name" value="Acyl-CoA N-acyltransferases (Nat)"/>
    <property type="match status" value="1"/>
</dbReference>
<accession>A0ABR4LNR8</accession>
<gene>
    <name evidence="2" type="ORF">BJX67DRAFT_355954</name>
</gene>
<dbReference type="PANTHER" id="PTHR43441">
    <property type="entry name" value="RIBOSOMAL-PROTEIN-SERINE ACETYLTRANSFERASE"/>
    <property type="match status" value="1"/>
</dbReference>
<dbReference type="GeneID" id="98144421"/>
<dbReference type="Proteomes" id="UP001610432">
    <property type="component" value="Unassembled WGS sequence"/>
</dbReference>
<evidence type="ECO:0000259" key="1">
    <source>
        <dbReference type="Pfam" id="PF13302"/>
    </source>
</evidence>
<dbReference type="Pfam" id="PF13302">
    <property type="entry name" value="Acetyltransf_3"/>
    <property type="match status" value="1"/>
</dbReference>
<organism evidence="2 3">
    <name type="scientific">Aspergillus lucknowensis</name>
    <dbReference type="NCBI Taxonomy" id="176173"/>
    <lineage>
        <taxon>Eukaryota</taxon>
        <taxon>Fungi</taxon>
        <taxon>Dikarya</taxon>
        <taxon>Ascomycota</taxon>
        <taxon>Pezizomycotina</taxon>
        <taxon>Eurotiomycetes</taxon>
        <taxon>Eurotiomycetidae</taxon>
        <taxon>Eurotiales</taxon>
        <taxon>Aspergillaceae</taxon>
        <taxon>Aspergillus</taxon>
        <taxon>Aspergillus subgen. Nidulantes</taxon>
    </lineage>
</organism>
<comment type="caution">
    <text evidence="2">The sequence shown here is derived from an EMBL/GenBank/DDBJ whole genome shotgun (WGS) entry which is preliminary data.</text>
</comment>
<name>A0ABR4LNR8_9EURO</name>
<protein>
    <submittedName>
        <fullName evidence="2">Acyl-CoA N-acyltransferase</fullName>
    </submittedName>
</protein>
<dbReference type="Gene3D" id="3.40.630.30">
    <property type="match status" value="1"/>
</dbReference>
<dbReference type="InterPro" id="IPR051908">
    <property type="entry name" value="Ribosomal_N-acetyltransferase"/>
</dbReference>
<dbReference type="InterPro" id="IPR016181">
    <property type="entry name" value="Acyl_CoA_acyltransferase"/>
</dbReference>
<dbReference type="RefSeq" id="XP_070885170.1">
    <property type="nucleotide sequence ID" value="XM_071029349.1"/>
</dbReference>
<dbReference type="EMBL" id="JBFXLQ010000026">
    <property type="protein sequence ID" value="KAL2866191.1"/>
    <property type="molecule type" value="Genomic_DNA"/>
</dbReference>
<feature type="domain" description="N-acetyltransferase" evidence="1">
    <location>
        <begin position="22"/>
        <end position="170"/>
    </location>
</feature>
<dbReference type="PANTHER" id="PTHR43441:SF5">
    <property type="entry name" value="FAMILY ACETYLTRANSFERASE, PUTATIVE-RELATED"/>
    <property type="match status" value="1"/>
</dbReference>
<evidence type="ECO:0000313" key="2">
    <source>
        <dbReference type="EMBL" id="KAL2866191.1"/>
    </source>
</evidence>
<evidence type="ECO:0000313" key="3">
    <source>
        <dbReference type="Proteomes" id="UP001610432"/>
    </source>
</evidence>
<keyword evidence="3" id="KW-1185">Reference proteome</keyword>
<sequence length="232" mass="25797">MSMSAAPFCYEQRRLENDLVALEPFDPTLHAANFISQKQTHPELFQYVAFPDVNTEEEFVKDVYKPHIAALPGECLYAIIDKTKPEPATQGYAGTIALSNTSAANASTEFGVLVFPAFQRTHVASNAIGLLLLYTLDPPSMGGLGLRRVEWKCHSGNEASKKAALRMGFELEGVLRWERAFPWPTGVAVDALERRNGTVGEARGRHTAVFSIVWDEWEGKRDGVLVQMERRS</sequence>
<reference evidence="2 3" key="1">
    <citation type="submission" date="2024-07" db="EMBL/GenBank/DDBJ databases">
        <title>Section-level genome sequencing and comparative genomics of Aspergillus sections Usti and Cavernicolus.</title>
        <authorList>
            <consortium name="Lawrence Berkeley National Laboratory"/>
            <person name="Nybo J.L."/>
            <person name="Vesth T.C."/>
            <person name="Theobald S."/>
            <person name="Frisvad J.C."/>
            <person name="Larsen T.O."/>
            <person name="Kjaerboelling I."/>
            <person name="Rothschild-Mancinelli K."/>
            <person name="Lyhne E.K."/>
            <person name="Kogle M.E."/>
            <person name="Barry K."/>
            <person name="Clum A."/>
            <person name="Na H."/>
            <person name="Ledsgaard L."/>
            <person name="Lin J."/>
            <person name="Lipzen A."/>
            <person name="Kuo A."/>
            <person name="Riley R."/>
            <person name="Mondo S."/>
            <person name="Labutti K."/>
            <person name="Haridas S."/>
            <person name="Pangalinan J."/>
            <person name="Salamov A.A."/>
            <person name="Simmons B.A."/>
            <person name="Magnuson J.K."/>
            <person name="Chen J."/>
            <person name="Drula E."/>
            <person name="Henrissat B."/>
            <person name="Wiebenga A."/>
            <person name="Lubbers R.J."/>
            <person name="Gomes A.C."/>
            <person name="Macurrencykelacurrency M.R."/>
            <person name="Stajich J."/>
            <person name="Grigoriev I.V."/>
            <person name="Mortensen U.H."/>
            <person name="De Vries R.P."/>
            <person name="Baker S.E."/>
            <person name="Andersen M.R."/>
        </authorList>
    </citation>
    <scope>NUCLEOTIDE SEQUENCE [LARGE SCALE GENOMIC DNA]</scope>
    <source>
        <strain evidence="2 3">CBS 449.75</strain>
    </source>
</reference>
<dbReference type="InterPro" id="IPR000182">
    <property type="entry name" value="GNAT_dom"/>
</dbReference>